<dbReference type="Gene3D" id="3.40.1350.10">
    <property type="match status" value="1"/>
</dbReference>
<dbReference type="Pfam" id="PF01939">
    <property type="entry name" value="NucS_C"/>
    <property type="match status" value="1"/>
</dbReference>
<accession>A0A368T4C4</accession>
<protein>
    <recommendedName>
        <fullName evidence="2">Endonuclease NucS C-terminal domain-containing protein</fullName>
    </recommendedName>
</protein>
<dbReference type="GO" id="GO:0003677">
    <property type="term" value="F:DNA binding"/>
    <property type="evidence" value="ECO:0007669"/>
    <property type="project" value="UniProtKB-KW"/>
</dbReference>
<name>A0A368T4C4_9ACTN</name>
<dbReference type="AlphaFoldDB" id="A0A368T4C4"/>
<reference evidence="3 4" key="1">
    <citation type="submission" date="2018-04" db="EMBL/GenBank/DDBJ databases">
        <title>Novel actinobacteria from marine sediment.</title>
        <authorList>
            <person name="Ng Z.Y."/>
            <person name="Tan G.Y.A."/>
        </authorList>
    </citation>
    <scope>NUCLEOTIDE SEQUENCE [LARGE SCALE GENOMIC DNA]</scope>
    <source>
        <strain evidence="3 4">TPS81</strain>
    </source>
</reference>
<dbReference type="EMBL" id="QEIN01000110">
    <property type="protein sequence ID" value="RCV57562.1"/>
    <property type="molecule type" value="Genomic_DNA"/>
</dbReference>
<dbReference type="InterPro" id="IPR002793">
    <property type="entry name" value="Endonuclease_NucS"/>
</dbReference>
<feature type="domain" description="Endonuclease NucS C-terminal" evidence="2">
    <location>
        <begin position="5"/>
        <end position="112"/>
    </location>
</feature>
<dbReference type="InterPro" id="IPR048301">
    <property type="entry name" value="NucS_C"/>
</dbReference>
<evidence type="ECO:0000313" key="3">
    <source>
        <dbReference type="EMBL" id="RCV57562.1"/>
    </source>
</evidence>
<dbReference type="OrthoDB" id="8477544at2"/>
<keyword evidence="1" id="KW-0238">DNA-binding</keyword>
<organism evidence="3 4">
    <name type="scientific">Marinitenerispora sediminis</name>
    <dbReference type="NCBI Taxonomy" id="1931232"/>
    <lineage>
        <taxon>Bacteria</taxon>
        <taxon>Bacillati</taxon>
        <taxon>Actinomycetota</taxon>
        <taxon>Actinomycetes</taxon>
        <taxon>Streptosporangiales</taxon>
        <taxon>Nocardiopsidaceae</taxon>
        <taxon>Marinitenerispora</taxon>
    </lineage>
</organism>
<keyword evidence="4" id="KW-1185">Reference proteome</keyword>
<gene>
    <name evidence="3" type="ORF">DEF24_15045</name>
</gene>
<evidence type="ECO:0000259" key="2">
    <source>
        <dbReference type="Pfam" id="PF01939"/>
    </source>
</evidence>
<dbReference type="PANTHER" id="PTHR38814:SF1">
    <property type="entry name" value="ENDONUCLEASE NUCS"/>
    <property type="match status" value="1"/>
</dbReference>
<dbReference type="GO" id="GO:0004519">
    <property type="term" value="F:endonuclease activity"/>
    <property type="evidence" value="ECO:0007669"/>
    <property type="project" value="InterPro"/>
</dbReference>
<dbReference type="PANTHER" id="PTHR38814">
    <property type="entry name" value="ENDONUCLEASE NUCS"/>
    <property type="match status" value="1"/>
</dbReference>
<dbReference type="RefSeq" id="WP_114399299.1">
    <property type="nucleotide sequence ID" value="NZ_QEIM01000116.1"/>
</dbReference>
<evidence type="ECO:0000256" key="1">
    <source>
        <dbReference type="ARBA" id="ARBA00023125"/>
    </source>
</evidence>
<dbReference type="Proteomes" id="UP000253318">
    <property type="component" value="Unassembled WGS sequence"/>
</dbReference>
<sequence length="535" mass="60904">MAVKEAHIRDYLAANLHLLEEGMSLVKIEYHLANPQGATGRIDILAQDRNGLWVIIEVKRAKGPARQALHEVTKYTELLRREKALRKDHIRSIIVSTSWSDLLTSASNLARDWEHDLKGYRITVGSDGAILQVEQIEWKPDPFDPRPTNVQNVELYASAEEREHGWQKIKLRAQEAHARNVVGFDFDRVRDIETVVGKYALYYAIGRISPELVPLQADLDVVPDEGDEDNPWFEIPTAYQQNPAEYRALHHICRQARGARAVEVGNPDKFTALLGDDRWQLQRVRRSGAYATSDVLGDTDLCNAVSGKGAGAQILYTGSADPRIRLRWSTFTQEALGPLVGNNDWSLLLRQWFEEAVADPTCTDVRVHVYNPSDLVQTLIYGLTDKTRVFEQYVPNLTAVAKYSDGRVRATQGYVAWDGERCPDLIQRVRLVFREPLHYAAYRWAGEVWTVDSDLLALLGLRYVFLDVSQMNENVRLGEFRIVDNGEICRFDGPGEQVPYFRPDGMPFILRDFVYDNWGEVNGLVQDYLKVLHIS</sequence>
<dbReference type="InterPro" id="IPR011856">
    <property type="entry name" value="tRNA_endonuc-like_dom_sf"/>
</dbReference>
<comment type="caution">
    <text evidence="3">The sequence shown here is derived from an EMBL/GenBank/DDBJ whole genome shotgun (WGS) entry which is preliminary data.</text>
</comment>
<proteinExistence type="predicted"/>
<evidence type="ECO:0000313" key="4">
    <source>
        <dbReference type="Proteomes" id="UP000253318"/>
    </source>
</evidence>
<dbReference type="CDD" id="cd22341">
    <property type="entry name" value="NucS-like"/>
    <property type="match status" value="1"/>
</dbReference>